<reference evidence="7" key="1">
    <citation type="submission" date="2022-11" db="UniProtKB">
        <authorList>
            <consortium name="WormBaseParasite"/>
        </authorList>
    </citation>
    <scope>IDENTIFICATION</scope>
</reference>
<feature type="region of interest" description="Disordered" evidence="3">
    <location>
        <begin position="780"/>
        <end position="821"/>
    </location>
</feature>
<dbReference type="GO" id="GO:0005096">
    <property type="term" value="F:GTPase activator activity"/>
    <property type="evidence" value="ECO:0007669"/>
    <property type="project" value="UniProtKB-KW"/>
</dbReference>
<dbReference type="Gene3D" id="1.10.8.270">
    <property type="entry name" value="putative rabgap domain of human tbc1 domain family member 14 like domains"/>
    <property type="match status" value="1"/>
</dbReference>
<accession>A0A914UM75</accession>
<evidence type="ECO:0000313" key="7">
    <source>
        <dbReference type="WBParaSite" id="PSAMB.scaffold10size141368.g12.t1"/>
    </source>
</evidence>
<feature type="region of interest" description="Disordered" evidence="3">
    <location>
        <begin position="524"/>
        <end position="573"/>
    </location>
</feature>
<dbReference type="PROSITE" id="PS50086">
    <property type="entry name" value="TBC_RABGAP"/>
    <property type="match status" value="1"/>
</dbReference>
<feature type="domain" description="RUN" evidence="5">
    <location>
        <begin position="50"/>
        <end position="202"/>
    </location>
</feature>
<dbReference type="InterPro" id="IPR037745">
    <property type="entry name" value="SGSM1/2"/>
</dbReference>
<dbReference type="CDD" id="cd15784">
    <property type="entry name" value="PH_RUTBC"/>
    <property type="match status" value="1"/>
</dbReference>
<organism evidence="6 7">
    <name type="scientific">Plectus sambesii</name>
    <dbReference type="NCBI Taxonomy" id="2011161"/>
    <lineage>
        <taxon>Eukaryota</taxon>
        <taxon>Metazoa</taxon>
        <taxon>Ecdysozoa</taxon>
        <taxon>Nematoda</taxon>
        <taxon>Chromadorea</taxon>
        <taxon>Plectida</taxon>
        <taxon>Plectina</taxon>
        <taxon>Plectoidea</taxon>
        <taxon>Plectidae</taxon>
        <taxon>Plectus</taxon>
    </lineage>
</organism>
<evidence type="ECO:0000256" key="3">
    <source>
        <dbReference type="SAM" id="MobiDB-lite"/>
    </source>
</evidence>
<feature type="compositionally biased region" description="Polar residues" evidence="3">
    <location>
        <begin position="786"/>
        <end position="801"/>
    </location>
</feature>
<dbReference type="PANTHER" id="PTHR22957:SF502">
    <property type="entry name" value="SMALL G PROTEIN SIGNALING MODULATOR 2-RELATED"/>
    <property type="match status" value="1"/>
</dbReference>
<dbReference type="InterPro" id="IPR000195">
    <property type="entry name" value="Rab-GAP-TBC_dom"/>
</dbReference>
<dbReference type="SUPFAM" id="SSF140741">
    <property type="entry name" value="RUN domain-like"/>
    <property type="match status" value="1"/>
</dbReference>
<dbReference type="InterPro" id="IPR037213">
    <property type="entry name" value="Run_dom_sf"/>
</dbReference>
<dbReference type="PANTHER" id="PTHR22957">
    <property type="entry name" value="TBC1 DOMAIN FAMILY MEMBER GTPASE-ACTIVATING PROTEIN"/>
    <property type="match status" value="1"/>
</dbReference>
<dbReference type="Pfam" id="PF00566">
    <property type="entry name" value="RabGAP-TBC"/>
    <property type="match status" value="1"/>
</dbReference>
<keyword evidence="6" id="KW-1185">Reference proteome</keyword>
<sequence>MAAVSKNPDELAIMDAHEDSGDMSRDKLLRDLKKEVKQIMEEGVTRRFIHEESNCVTSLSATVEACLASGLKRRVLGLFGTSSTFALLHKISKLCPPAASVLKMVIATQQLELKEHRSASSLDRFRSSSLSAKDMPVKARFLWIRVALYEKVLATIVDFIARNAHRYYENEALMMDPVRGGMVAALLVGPCALEFTKMKNVDNYWNDPTADELVQRHRIHSGTPSATDSPKSPRRPGLSVTKRGNSLVSTSDIDPSSAKLATHGREYVHSLHQNFKSTLLYGKNNVSVCPAGHDTPLKGYLSLHQNANGTMSIKWTPNELMHSNSQPNHLPPAQQQHLDRNSLWRYAINLNVDEVIYIHFHQKGESGGSIVLVGTDGVQHPPIQFPAGQHPLSFLSCMENGLLPWGQLDPPLWLQKGKGKVFPKLRRKTSTSNGRFIGHDFQQQQMAACETASIVSSDGGEGIQSDESHDYVFRIVPVMQARAIANELSRRTTQPSSSSTSATANSTRLVALSGLSSLLKERLMSLSSSPASSPPPTPPTAGSVDSNVSAFQPSGTESAPTSPPINDADDDHRAVEKRNSEPIVMAEKEGHAPEGEGDVVTRSNLLLACDSMRNQILSRAFYGWLAHCRHLKTVRNHLSCLMMKQPIEPIEGGVTPAVWERLYANRTAEAEDELLQRTYFGGVSPQLRVRVWPYLLGFVQWDEVIEEKAAVLKVAYEGMITDWMAVEAIVRQRDKEAFDAARIRYDSQGGDLSLTGRDTTLRNEVFGSEDDGSELCLTESVASPPETDSSANTPLSTSQNDACPAPKPTVEGSGRSTPFEGDGGIFTKELIDMFALNLHRIEKDVHRCDRNYPYFMANENLDKLKNIMCTYVWEHLDHGYVQGMCDLAAPLLVVFDDEVLTYGCFTKIMERMTVNFPHGGGMDEHLANLRALMQVMDSELFDLIHQNGDYTHFYFCYRWFLLDFKRELAYEDVFLVWETIWAAARCATAHFQLFFALGLMLAYRDIILGNNMDFTDIIKFFNEMAERHDALAALHCAREQVRRLQMLMLESNIP</sequence>
<comment type="similarity">
    <text evidence="2">Belongs to the RUTBC family.</text>
</comment>
<dbReference type="SMART" id="SM00593">
    <property type="entry name" value="RUN"/>
    <property type="match status" value="1"/>
</dbReference>
<keyword evidence="1" id="KW-0343">GTPase activation</keyword>
<dbReference type="Gene3D" id="1.10.472.80">
    <property type="entry name" value="Ypt/Rab-GAP domain of gyp1p, domain 3"/>
    <property type="match status" value="1"/>
</dbReference>
<evidence type="ECO:0000313" key="6">
    <source>
        <dbReference type="Proteomes" id="UP000887566"/>
    </source>
</evidence>
<dbReference type="InterPro" id="IPR035969">
    <property type="entry name" value="Rab-GAP_TBC_sf"/>
</dbReference>
<dbReference type="CDD" id="cd17687">
    <property type="entry name" value="RUN_SGSM1_like"/>
    <property type="match status" value="1"/>
</dbReference>
<dbReference type="SMART" id="SM00164">
    <property type="entry name" value="TBC"/>
    <property type="match status" value="1"/>
</dbReference>
<dbReference type="Gene3D" id="2.30.29.230">
    <property type="match status" value="1"/>
</dbReference>
<dbReference type="Pfam" id="PF02759">
    <property type="entry name" value="RUN"/>
    <property type="match status" value="1"/>
</dbReference>
<feature type="region of interest" description="Disordered" evidence="3">
    <location>
        <begin position="221"/>
        <end position="257"/>
    </location>
</feature>
<evidence type="ECO:0000256" key="2">
    <source>
        <dbReference type="ARBA" id="ARBA00034124"/>
    </source>
</evidence>
<dbReference type="WBParaSite" id="PSAMB.scaffold10size141368.g12.t1">
    <property type="protein sequence ID" value="PSAMB.scaffold10size141368.g12.t1"/>
    <property type="gene ID" value="PSAMB.scaffold10size141368.g12"/>
</dbReference>
<proteinExistence type="inferred from homology"/>
<dbReference type="Gene3D" id="1.20.58.900">
    <property type="match status" value="1"/>
</dbReference>
<feature type="domain" description="Rab-GAP TBC" evidence="4">
    <location>
        <begin position="682"/>
        <end position="984"/>
    </location>
</feature>
<dbReference type="FunFam" id="1.10.8.270:FF:000064">
    <property type="entry name" value="Small G protein-signaling modulator 1b"/>
    <property type="match status" value="1"/>
</dbReference>
<dbReference type="Pfam" id="PF12068">
    <property type="entry name" value="PH_RBD"/>
    <property type="match status" value="1"/>
</dbReference>
<dbReference type="AlphaFoldDB" id="A0A914UM75"/>
<evidence type="ECO:0000256" key="1">
    <source>
        <dbReference type="ARBA" id="ARBA00022468"/>
    </source>
</evidence>
<name>A0A914UM75_9BILA</name>
<evidence type="ECO:0000259" key="4">
    <source>
        <dbReference type="PROSITE" id="PS50086"/>
    </source>
</evidence>
<dbReference type="InterPro" id="IPR021935">
    <property type="entry name" value="SGSM1/2_RBD"/>
</dbReference>
<dbReference type="Proteomes" id="UP000887566">
    <property type="component" value="Unplaced"/>
</dbReference>
<dbReference type="PROSITE" id="PS50826">
    <property type="entry name" value="RUN"/>
    <property type="match status" value="1"/>
</dbReference>
<dbReference type="SUPFAM" id="SSF47923">
    <property type="entry name" value="Ypt/Rab-GAP domain of gyp1p"/>
    <property type="match status" value="2"/>
</dbReference>
<feature type="compositionally biased region" description="Polar residues" evidence="3">
    <location>
        <begin position="543"/>
        <end position="560"/>
    </location>
</feature>
<evidence type="ECO:0000259" key="5">
    <source>
        <dbReference type="PROSITE" id="PS50826"/>
    </source>
</evidence>
<feature type="compositionally biased region" description="Polar residues" evidence="3">
    <location>
        <begin position="242"/>
        <end position="254"/>
    </location>
</feature>
<protein>
    <submittedName>
        <fullName evidence="7">Small G protein signaling modulator 1</fullName>
    </submittedName>
</protein>
<dbReference type="GO" id="GO:0031410">
    <property type="term" value="C:cytoplasmic vesicle"/>
    <property type="evidence" value="ECO:0007669"/>
    <property type="project" value="UniProtKB-ARBA"/>
</dbReference>
<dbReference type="InterPro" id="IPR004012">
    <property type="entry name" value="Run_dom"/>
</dbReference>